<evidence type="ECO:0000256" key="1">
    <source>
        <dbReference type="ARBA" id="ARBA00022490"/>
    </source>
</evidence>
<comment type="caution">
    <text evidence="7">The sequence shown here is derived from an EMBL/GenBank/DDBJ whole genome shotgun (WGS) entry which is preliminary data.</text>
</comment>
<dbReference type="SUPFAM" id="SSF64397">
    <property type="entry name" value="Hsp33 domain"/>
    <property type="match status" value="1"/>
</dbReference>
<dbReference type="InterPro" id="IPR023212">
    <property type="entry name" value="Hsp33_helix_hairpin_bin_dom_sf"/>
</dbReference>
<evidence type="ECO:0000256" key="5">
    <source>
        <dbReference type="ARBA" id="ARBA00023284"/>
    </source>
</evidence>
<dbReference type="InterPro" id="IPR016153">
    <property type="entry name" value="Heat_shock_Hsp33_N"/>
</dbReference>
<keyword evidence="1 6" id="KW-0963">Cytoplasm</keyword>
<dbReference type="Gene3D" id="3.90.1280.10">
    <property type="entry name" value="HSP33 redox switch-like"/>
    <property type="match status" value="1"/>
</dbReference>
<evidence type="ECO:0000256" key="4">
    <source>
        <dbReference type="ARBA" id="ARBA00023186"/>
    </source>
</evidence>
<organism evidence="7 8">
    <name type="scientific">Parahalioglobus pacificus</name>
    <dbReference type="NCBI Taxonomy" id="930806"/>
    <lineage>
        <taxon>Bacteria</taxon>
        <taxon>Pseudomonadati</taxon>
        <taxon>Pseudomonadota</taxon>
        <taxon>Gammaproteobacteria</taxon>
        <taxon>Cellvibrionales</taxon>
        <taxon>Halieaceae</taxon>
        <taxon>Parahalioglobus</taxon>
    </lineage>
</organism>
<protein>
    <recommendedName>
        <fullName evidence="6">33 kDa chaperonin</fullName>
    </recommendedName>
    <alternativeName>
        <fullName evidence="6">Heat shock protein 33 homolog</fullName>
        <shortName evidence="6">HSP33</shortName>
    </alternativeName>
</protein>
<dbReference type="Gene3D" id="3.55.30.10">
    <property type="entry name" value="Hsp33 domain"/>
    <property type="match status" value="1"/>
</dbReference>
<dbReference type="GO" id="GO:0051082">
    <property type="term" value="F:unfolded protein binding"/>
    <property type="evidence" value="ECO:0007669"/>
    <property type="project" value="UniProtKB-UniRule"/>
</dbReference>
<evidence type="ECO:0000313" key="7">
    <source>
        <dbReference type="EMBL" id="GHD36688.1"/>
    </source>
</evidence>
<keyword evidence="3 6" id="KW-1015">Disulfide bond</keyword>
<dbReference type="NCBIfam" id="NF001033">
    <property type="entry name" value="PRK00114.1"/>
    <property type="match status" value="1"/>
</dbReference>
<evidence type="ECO:0000256" key="3">
    <source>
        <dbReference type="ARBA" id="ARBA00023157"/>
    </source>
</evidence>
<feature type="disulfide bond" description="Redox-active" evidence="6">
    <location>
        <begin position="241"/>
        <end position="243"/>
    </location>
</feature>
<accession>A0A919CMS3</accession>
<dbReference type="Pfam" id="PF01430">
    <property type="entry name" value="HSP33"/>
    <property type="match status" value="1"/>
</dbReference>
<dbReference type="InterPro" id="IPR016154">
    <property type="entry name" value="Heat_shock_Hsp33_C"/>
</dbReference>
<dbReference type="EMBL" id="BMYM01000002">
    <property type="protein sequence ID" value="GHD36688.1"/>
    <property type="molecule type" value="Genomic_DNA"/>
</dbReference>
<reference evidence="7" key="1">
    <citation type="journal article" date="2014" name="Int. J. Syst. Evol. Microbiol.">
        <title>Complete genome sequence of Corynebacterium casei LMG S-19264T (=DSM 44701T), isolated from a smear-ripened cheese.</title>
        <authorList>
            <consortium name="US DOE Joint Genome Institute (JGI-PGF)"/>
            <person name="Walter F."/>
            <person name="Albersmeier A."/>
            <person name="Kalinowski J."/>
            <person name="Ruckert C."/>
        </authorList>
    </citation>
    <scope>NUCLEOTIDE SEQUENCE</scope>
    <source>
        <strain evidence="7">KCTC 23430</strain>
    </source>
</reference>
<dbReference type="HAMAP" id="MF_00117">
    <property type="entry name" value="HslO"/>
    <property type="match status" value="1"/>
</dbReference>
<dbReference type="Gene3D" id="1.10.287.480">
    <property type="entry name" value="helix hairpin bin"/>
    <property type="match status" value="1"/>
</dbReference>
<reference evidence="7" key="2">
    <citation type="submission" date="2020-09" db="EMBL/GenBank/DDBJ databases">
        <authorList>
            <person name="Sun Q."/>
            <person name="Kim S."/>
        </authorList>
    </citation>
    <scope>NUCLEOTIDE SEQUENCE</scope>
    <source>
        <strain evidence="7">KCTC 23430</strain>
    </source>
</reference>
<dbReference type="SUPFAM" id="SSF118352">
    <property type="entry name" value="HSP33 redox switch-like"/>
    <property type="match status" value="1"/>
</dbReference>
<dbReference type="PANTHER" id="PTHR30111:SF1">
    <property type="entry name" value="33 KDA CHAPERONIN"/>
    <property type="match status" value="1"/>
</dbReference>
<feature type="disulfide bond" description="Redox-active" evidence="6">
    <location>
        <begin position="274"/>
        <end position="277"/>
    </location>
</feature>
<keyword evidence="2 6" id="KW-0862">Zinc</keyword>
<comment type="PTM">
    <text evidence="6">Under oxidizing conditions two disulfide bonds are formed involving the reactive cysteines. Under reducing conditions zinc is bound to the reactive cysteines and the protein is inactive.</text>
</comment>
<keyword evidence="4 6" id="KW-0143">Chaperone</keyword>
<dbReference type="InterPro" id="IPR000397">
    <property type="entry name" value="Heat_shock_Hsp33"/>
</dbReference>
<dbReference type="GO" id="GO:0044183">
    <property type="term" value="F:protein folding chaperone"/>
    <property type="evidence" value="ECO:0007669"/>
    <property type="project" value="TreeGrafter"/>
</dbReference>
<comment type="subcellular location">
    <subcellularLocation>
        <location evidence="6">Cytoplasm</location>
    </subcellularLocation>
</comment>
<dbReference type="AlphaFoldDB" id="A0A919CMS3"/>
<keyword evidence="8" id="KW-1185">Reference proteome</keyword>
<proteinExistence type="inferred from homology"/>
<sequence>MLYNARMTDITPIDNDLSRRFLFEQADIRGETAHLEQVLSDVLESHQYAPGVQVLLGEFLAASVLLSTTLKFEGTLVLQARSEGQVPLVMAECNSELTVRAIARGAQEATASDFDQLLSEGQLAITIDPVKGQRYQGIVPLVGGSLASSLDAYFEQSEQLHTRFWLRSDGQRAAGLLLQQLPAQLVTDACEREEQWAHICTLAATVQDEELLELAAERMLYRLFHEDPVRLFQPRGIRFSCTCSRERTLNALSSISVDEIEDILREQGSVTMDCEFCNQRYVFQKEDLAALLERGEDPTLH</sequence>
<dbReference type="GO" id="GO:0042026">
    <property type="term" value="P:protein refolding"/>
    <property type="evidence" value="ECO:0007669"/>
    <property type="project" value="TreeGrafter"/>
</dbReference>
<dbReference type="Proteomes" id="UP000644693">
    <property type="component" value="Unassembled WGS sequence"/>
</dbReference>
<dbReference type="PIRSF" id="PIRSF005261">
    <property type="entry name" value="Heat_shock_Hsp33"/>
    <property type="match status" value="1"/>
</dbReference>
<dbReference type="CDD" id="cd00498">
    <property type="entry name" value="Hsp33"/>
    <property type="match status" value="1"/>
</dbReference>
<gene>
    <name evidence="6 7" type="primary">hslO</name>
    <name evidence="7" type="ORF">GCM10007053_25380</name>
</gene>
<name>A0A919CMS3_9GAMM</name>
<evidence type="ECO:0000256" key="2">
    <source>
        <dbReference type="ARBA" id="ARBA00022833"/>
    </source>
</evidence>
<comment type="similarity">
    <text evidence="6">Belongs to the HSP33 family.</text>
</comment>
<keyword evidence="5 6" id="KW-0676">Redox-active center</keyword>
<evidence type="ECO:0000256" key="6">
    <source>
        <dbReference type="HAMAP-Rule" id="MF_00117"/>
    </source>
</evidence>
<comment type="function">
    <text evidence="6">Redox regulated molecular chaperone. Protects both thermally unfolding and oxidatively damaged proteins from irreversible aggregation. Plays an important role in the bacterial defense system toward oxidative stress.</text>
</comment>
<dbReference type="GO" id="GO:0005737">
    <property type="term" value="C:cytoplasm"/>
    <property type="evidence" value="ECO:0007669"/>
    <property type="project" value="UniProtKB-SubCell"/>
</dbReference>
<evidence type="ECO:0000313" key="8">
    <source>
        <dbReference type="Proteomes" id="UP000644693"/>
    </source>
</evidence>
<dbReference type="PANTHER" id="PTHR30111">
    <property type="entry name" value="33 KDA CHAPERONIN"/>
    <property type="match status" value="1"/>
</dbReference>